<dbReference type="RefSeq" id="WP_290230825.1">
    <property type="nucleotide sequence ID" value="NZ_JAUFPZ010000002.1"/>
</dbReference>
<comment type="caution">
    <text evidence="1">The sequence shown here is derived from an EMBL/GenBank/DDBJ whole genome shotgun (WGS) entry which is preliminary data.</text>
</comment>
<evidence type="ECO:0000313" key="2">
    <source>
        <dbReference type="Proteomes" id="UP001595793"/>
    </source>
</evidence>
<dbReference type="Proteomes" id="UP001595793">
    <property type="component" value="Unassembled WGS sequence"/>
</dbReference>
<keyword evidence="2" id="KW-1185">Reference proteome</keyword>
<proteinExistence type="predicted"/>
<organism evidence="1 2">
    <name type="scientific">Zunongwangia endophytica</name>
    <dbReference type="NCBI Taxonomy" id="1808945"/>
    <lineage>
        <taxon>Bacteria</taxon>
        <taxon>Pseudomonadati</taxon>
        <taxon>Bacteroidota</taxon>
        <taxon>Flavobacteriia</taxon>
        <taxon>Flavobacteriales</taxon>
        <taxon>Flavobacteriaceae</taxon>
        <taxon>Zunongwangia</taxon>
    </lineage>
</organism>
<name>A0ABV8HE48_9FLAO</name>
<gene>
    <name evidence="1" type="ORF">ACFOS1_17955</name>
</gene>
<reference evidence="2" key="1">
    <citation type="journal article" date="2019" name="Int. J. Syst. Evol. Microbiol.">
        <title>The Global Catalogue of Microorganisms (GCM) 10K type strain sequencing project: providing services to taxonomists for standard genome sequencing and annotation.</title>
        <authorList>
            <consortium name="The Broad Institute Genomics Platform"/>
            <consortium name="The Broad Institute Genome Sequencing Center for Infectious Disease"/>
            <person name="Wu L."/>
            <person name="Ma J."/>
        </authorList>
    </citation>
    <scope>NUCLEOTIDE SEQUENCE [LARGE SCALE GENOMIC DNA]</scope>
    <source>
        <strain evidence="2">CECT 9128</strain>
    </source>
</reference>
<sequence>MALTKVLLTVNTYPLPSRSYDELVCTAGILEDGSWIRIYPVPLSFLLGQRKSGKMSSFKYNWIEIDLERRTDDFRPESYSPKNYDFKDLKVIKRLDTKSNWYLRKQYCLQNVYKNFDELILECREPKYKSLATFKPTEIIGIEFQKDDPEWKNEWKELRKQGDLFSQDKKPEILIPKLPFKFYYKFKDVTGKIRRLMIEDWEIGALYWKSLSFYEGNVSLALDAVKNKYETEFIKKNDIYFFVGTTKQWHMRKAHNPFVIIGVFYPLKENQLSLF</sequence>
<accession>A0ABV8HE48</accession>
<protein>
    <submittedName>
        <fullName evidence="1">Uncharacterized protein</fullName>
    </submittedName>
</protein>
<evidence type="ECO:0000313" key="1">
    <source>
        <dbReference type="EMBL" id="MFC4029308.1"/>
    </source>
</evidence>
<dbReference type="EMBL" id="JBHSAS010000031">
    <property type="protein sequence ID" value="MFC4029308.1"/>
    <property type="molecule type" value="Genomic_DNA"/>
</dbReference>